<keyword evidence="3" id="KW-1185">Reference proteome</keyword>
<feature type="compositionally biased region" description="Basic and acidic residues" evidence="1">
    <location>
        <begin position="187"/>
        <end position="205"/>
    </location>
</feature>
<evidence type="ECO:0000256" key="1">
    <source>
        <dbReference type="SAM" id="MobiDB-lite"/>
    </source>
</evidence>
<dbReference type="EMBL" id="RWGY01000026">
    <property type="protein sequence ID" value="TVU22047.1"/>
    <property type="molecule type" value="Genomic_DNA"/>
</dbReference>
<accession>A0A5J9UFE5</accession>
<reference evidence="2 3" key="1">
    <citation type="journal article" date="2019" name="Sci. Rep.">
        <title>A high-quality genome of Eragrostis curvula grass provides insights into Poaceae evolution and supports new strategies to enhance forage quality.</title>
        <authorList>
            <person name="Carballo J."/>
            <person name="Santos B.A.C.M."/>
            <person name="Zappacosta D."/>
            <person name="Garbus I."/>
            <person name="Selva J.P."/>
            <person name="Gallo C.A."/>
            <person name="Diaz A."/>
            <person name="Albertini E."/>
            <person name="Caccamo M."/>
            <person name="Echenique V."/>
        </authorList>
    </citation>
    <scope>NUCLEOTIDE SEQUENCE [LARGE SCALE GENOMIC DNA]</scope>
    <source>
        <strain evidence="3">cv. Victoria</strain>
        <tissue evidence="2">Leaf</tissue>
    </source>
</reference>
<sequence length="329" mass="35446">MEEVGTRMACCVHTNTNVEFLILLQTAAYKIKETIIWETGNGDAENGHGSLTSLCCFVLPSSRAPAAGTSLLIVVVVEERERNEREYEGWKPDLRNILTHFIEWGERGEGINELWLHDIAGRGASRQVEEHDLVWDEEGHGGTAWHVSMTCGAVAAGRGHGGERGHGGTTWRGRHDVQCGGGGSRNVGERGHGAKEKAQKTESTRSDVGGQRIDDNAEGLARAAKQQPATHARRGRVRGRRAWTQHVARACSGVIWPGRGGSRLDDVCWNRHSLAIGEGSNCTGDSGASKAVRRAVGEGVAAVAGREEAGREHHAREEEVARAAVGRAP</sequence>
<proteinExistence type="predicted"/>
<dbReference type="AlphaFoldDB" id="A0A5J9UFE5"/>
<feature type="region of interest" description="Disordered" evidence="1">
    <location>
        <begin position="303"/>
        <end position="329"/>
    </location>
</feature>
<evidence type="ECO:0000313" key="3">
    <source>
        <dbReference type="Proteomes" id="UP000324897"/>
    </source>
</evidence>
<feature type="compositionally biased region" description="Basic and acidic residues" evidence="1">
    <location>
        <begin position="305"/>
        <end position="321"/>
    </location>
</feature>
<name>A0A5J9UFE5_9POAL</name>
<comment type="caution">
    <text evidence="2">The sequence shown here is derived from an EMBL/GenBank/DDBJ whole genome shotgun (WGS) entry which is preliminary data.</text>
</comment>
<evidence type="ECO:0000313" key="2">
    <source>
        <dbReference type="EMBL" id="TVU22047.1"/>
    </source>
</evidence>
<dbReference type="Proteomes" id="UP000324897">
    <property type="component" value="Unassembled WGS sequence"/>
</dbReference>
<dbReference type="Gramene" id="TVU22047">
    <property type="protein sequence ID" value="TVU22047"/>
    <property type="gene ID" value="EJB05_31723"/>
</dbReference>
<feature type="region of interest" description="Disordered" evidence="1">
    <location>
        <begin position="158"/>
        <end position="212"/>
    </location>
</feature>
<gene>
    <name evidence="2" type="ORF">EJB05_31723</name>
</gene>
<organism evidence="2 3">
    <name type="scientific">Eragrostis curvula</name>
    <name type="common">weeping love grass</name>
    <dbReference type="NCBI Taxonomy" id="38414"/>
    <lineage>
        <taxon>Eukaryota</taxon>
        <taxon>Viridiplantae</taxon>
        <taxon>Streptophyta</taxon>
        <taxon>Embryophyta</taxon>
        <taxon>Tracheophyta</taxon>
        <taxon>Spermatophyta</taxon>
        <taxon>Magnoliopsida</taxon>
        <taxon>Liliopsida</taxon>
        <taxon>Poales</taxon>
        <taxon>Poaceae</taxon>
        <taxon>PACMAD clade</taxon>
        <taxon>Chloridoideae</taxon>
        <taxon>Eragrostideae</taxon>
        <taxon>Eragrostidinae</taxon>
        <taxon>Eragrostis</taxon>
    </lineage>
</organism>
<protein>
    <submittedName>
        <fullName evidence="2">Uncharacterized protein</fullName>
    </submittedName>
</protein>
<feature type="non-terminal residue" evidence="2">
    <location>
        <position position="1"/>
    </location>
</feature>